<dbReference type="GO" id="GO:0030198">
    <property type="term" value="P:extracellular matrix organization"/>
    <property type="evidence" value="ECO:0007669"/>
    <property type="project" value="InterPro"/>
</dbReference>
<evidence type="ECO:0000259" key="19">
    <source>
        <dbReference type="PROSITE" id="PS50900"/>
    </source>
</evidence>
<dbReference type="GO" id="GO:0004222">
    <property type="term" value="F:metalloendopeptidase activity"/>
    <property type="evidence" value="ECO:0007669"/>
    <property type="project" value="InterPro"/>
</dbReference>
<dbReference type="PROSITE" id="PS50900">
    <property type="entry name" value="PLAC"/>
    <property type="match status" value="1"/>
</dbReference>
<dbReference type="RefSeq" id="XP_019756401.1">
    <property type="nucleotide sequence ID" value="XM_019900842.2"/>
</dbReference>
<keyword evidence="4" id="KW-0645">Protease</keyword>
<dbReference type="PRINTS" id="PR01705">
    <property type="entry name" value="TSP1REPEAT"/>
</dbReference>
<dbReference type="SMART" id="SM00209">
    <property type="entry name" value="TSP1"/>
    <property type="match status" value="4"/>
</dbReference>
<dbReference type="GeneID" id="109535028"/>
<dbReference type="GO" id="GO:0006508">
    <property type="term" value="P:proteolysis"/>
    <property type="evidence" value="ECO:0007669"/>
    <property type="project" value="UniProtKB-KW"/>
</dbReference>
<dbReference type="InterPro" id="IPR041645">
    <property type="entry name" value="ADAMTS_CR_2"/>
</dbReference>
<evidence type="ECO:0000259" key="18">
    <source>
        <dbReference type="PROSITE" id="PS50215"/>
    </source>
</evidence>
<keyword evidence="9 14" id="KW-0862">Zinc</keyword>
<keyword evidence="11 15" id="KW-1015">Disulfide bond</keyword>
<feature type="disulfide bond" evidence="15">
    <location>
        <begin position="502"/>
        <end position="525"/>
    </location>
</feature>
<evidence type="ECO:0000256" key="6">
    <source>
        <dbReference type="ARBA" id="ARBA00022729"/>
    </source>
</evidence>
<feature type="domain" description="PLAC" evidence="19">
    <location>
        <begin position="1043"/>
        <end position="1089"/>
    </location>
</feature>
<dbReference type="PANTHER" id="PTHR13723">
    <property type="entry name" value="ADAMTS A DISINTEGRIN AND METALLOPROTEASE WITH THROMBOSPONDIN MOTIFS PROTEASE"/>
    <property type="match status" value="1"/>
</dbReference>
<keyword evidence="21" id="KW-1185">Reference proteome</keyword>
<dbReference type="Proteomes" id="UP000019118">
    <property type="component" value="Unassembled WGS sequence"/>
</dbReference>
<organism evidence="20 21">
    <name type="scientific">Dendroctonus ponderosae</name>
    <name type="common">Mountain pine beetle</name>
    <dbReference type="NCBI Taxonomy" id="77166"/>
    <lineage>
        <taxon>Eukaryota</taxon>
        <taxon>Metazoa</taxon>
        <taxon>Ecdysozoa</taxon>
        <taxon>Arthropoda</taxon>
        <taxon>Hexapoda</taxon>
        <taxon>Insecta</taxon>
        <taxon>Pterygota</taxon>
        <taxon>Neoptera</taxon>
        <taxon>Endopterygota</taxon>
        <taxon>Coleoptera</taxon>
        <taxon>Polyphaga</taxon>
        <taxon>Cucujiformia</taxon>
        <taxon>Curculionidae</taxon>
        <taxon>Scolytinae</taxon>
        <taxon>Dendroctonus</taxon>
    </lineage>
</organism>
<dbReference type="SUPFAM" id="SSF82895">
    <property type="entry name" value="TSP-1 type 1 repeat"/>
    <property type="match status" value="4"/>
</dbReference>
<evidence type="ECO:0000256" key="11">
    <source>
        <dbReference type="ARBA" id="ARBA00023157"/>
    </source>
</evidence>
<feature type="disulfide bond" evidence="15">
    <location>
        <begin position="491"/>
        <end position="516"/>
    </location>
</feature>
<dbReference type="Gene3D" id="2.20.100.10">
    <property type="entry name" value="Thrombospondin type-1 (TSP1) repeat"/>
    <property type="match status" value="4"/>
</dbReference>
<dbReference type="InterPro" id="IPR010909">
    <property type="entry name" value="PLAC"/>
</dbReference>
<dbReference type="PRINTS" id="PR01857">
    <property type="entry name" value="ADAMTSFAMILY"/>
</dbReference>
<feature type="disulfide bond" evidence="15">
    <location>
        <begin position="538"/>
        <end position="549"/>
    </location>
</feature>
<dbReference type="PROSITE" id="PS50215">
    <property type="entry name" value="ADAM_MEPRO"/>
    <property type="match status" value="1"/>
</dbReference>
<keyword evidence="2" id="KW-0964">Secreted</keyword>
<dbReference type="InterPro" id="IPR057401">
    <property type="entry name" value="Adt-1/2-like_dom"/>
</dbReference>
<evidence type="ECO:0000256" key="9">
    <source>
        <dbReference type="ARBA" id="ARBA00022833"/>
    </source>
</evidence>
<evidence type="ECO:0000313" key="21">
    <source>
        <dbReference type="Proteomes" id="UP000019118"/>
    </source>
</evidence>
<dbReference type="InterPro" id="IPR001590">
    <property type="entry name" value="Peptidase_M12B"/>
</dbReference>
<keyword evidence="5 14" id="KW-0479">Metal-binding</keyword>
<dbReference type="AlphaFoldDB" id="A0AAR5P703"/>
<keyword evidence="12" id="KW-0325">Glycoprotein</keyword>
<feature type="binding site" evidence="14">
    <location>
        <position position="268"/>
    </location>
    <ligand>
        <name>Ca(2+)</name>
        <dbReference type="ChEBI" id="CHEBI:29108"/>
        <label>1</label>
    </ligand>
</feature>
<evidence type="ECO:0000256" key="4">
    <source>
        <dbReference type="ARBA" id="ARBA00022670"/>
    </source>
</evidence>
<evidence type="ECO:0000256" key="8">
    <source>
        <dbReference type="ARBA" id="ARBA00022801"/>
    </source>
</evidence>
<evidence type="ECO:0000256" key="2">
    <source>
        <dbReference type="ARBA" id="ARBA00022525"/>
    </source>
</evidence>
<feature type="binding site" evidence="14">
    <location>
        <position position="464"/>
    </location>
    <ligand>
        <name>Ca(2+)</name>
        <dbReference type="ChEBI" id="CHEBI:29108"/>
        <label>1</label>
    </ligand>
</feature>
<evidence type="ECO:0000256" key="1">
    <source>
        <dbReference type="ARBA" id="ARBA00004498"/>
    </source>
</evidence>
<keyword evidence="7" id="KW-0677">Repeat</keyword>
<sequence>MFRAKLRVIELTLLLAVFESIQPIVPVPHSKYLEQHDWQDLENVHPHQGNPEMYLIVHPKVSREIIFEQPILLIHIDKWLLIFTKSDNLHFASNFKAEWIKANSTSSSDATKCSFKTGYIQGLESWSRAAVSICNTLLTGYFEMGNDSYFFEPFNDAHKLFKSQKKNNFPTRPVRAAHTDWLFNLTGDTIDIEENYGDFDISSDHSINESNDSRYENADTEIPLEYLRKAASGSYDEENGYFYDTAWSAVITEAYSSGGKTLPTRWLEIAVGVDHSLISFHGKDKVQQYVLALMNIVSAIYQDASLSANIKLVIARLLLYEHSKHGVVRPGNAKKSLENVNIWNRKLHAQLKPGQPRHDVAIWLTRSDIGGPSGYAPVGGVCDPKRSCALNKDEGLTSAFIIAHEMAHMLGLSHDGDKKARNDCEQDAADGSVMAAMVSATFSKFSWSKCSQREYKQKVGNWTCLFNAPRSNGEIPLNATLQTVFSMDEQCRMEFGEGYLMCRAFDIIEPCSHLWCGHKDSPLVCKTKKGPPLEGTECGFAKWCLNGYCSEIPQRPDQVPVLLNPQHGGWSEWSLWGPCSRSCGVGVQYRYRNCDNPKPSFGGKDCEGSNEDYRLCNKSACENQFVDLRAQQCEMLPRILNASFTSTSDTWLPYESLEEESKCKFSCMSDERKEILTLEENLPDGTPCSYEDEDKICIQGKCLLIGCDGQLSSTVVRDRCGTCGGDGSECNTTTILLRRKMKKEVKKIAVFPRMARHIQLEANVSFQDRSQKESPSIAFVLKNRKKRGYAVAIPNTVPNSKVVEGAHFFYRKDGGVHSIWAIGPVLAELLIMIISSAKQALKGINVSANSQYSIHKDYMVPSTKFIWIIGGWGPCSRSCGGGKRQKTAACWDNQNAKLVKRKFCSLLEKPAMETETCNNFGCEFQWVAGGWEPCSATCGSLGMQSREVYCVPSAKSQGELEEVWRYMVSPRRCISSPPATSKHCNRFPCLYHWQYSQWSECSASCGTGISSRTAYCPALDDGTCGEPPPPQRQICAGNFTRSSNPLCKGRKLRECKQDESKYCGFNLLQRYCQLKGFRRLCCRSCAGFMEKNAKKHGFIIGSL</sequence>
<reference evidence="21" key="1">
    <citation type="journal article" date="2013" name="Genome Biol.">
        <title>Draft genome of the mountain pine beetle, Dendroctonus ponderosae Hopkins, a major forest pest.</title>
        <authorList>
            <person name="Keeling C.I."/>
            <person name="Yuen M.M."/>
            <person name="Liao N.Y."/>
            <person name="Docking T.R."/>
            <person name="Chan S.K."/>
            <person name="Taylor G.A."/>
            <person name="Palmquist D.L."/>
            <person name="Jackman S.D."/>
            <person name="Nguyen A."/>
            <person name="Li M."/>
            <person name="Henderson H."/>
            <person name="Janes J.K."/>
            <person name="Zhao Y."/>
            <person name="Pandoh P."/>
            <person name="Moore R."/>
            <person name="Sperling F.A."/>
            <person name="Huber D.P."/>
            <person name="Birol I."/>
            <person name="Jones S.J."/>
            <person name="Bohlmann J."/>
        </authorList>
    </citation>
    <scope>NUCLEOTIDE SEQUENCE</scope>
</reference>
<dbReference type="InterPro" id="IPR000884">
    <property type="entry name" value="TSP1_rpt"/>
</dbReference>
<dbReference type="Pfam" id="PF17771">
    <property type="entry name" value="ADAMTS_CR_2"/>
    <property type="match status" value="1"/>
</dbReference>
<dbReference type="InterPro" id="IPR013273">
    <property type="entry name" value="ADAMTS/ADAMTS-like"/>
</dbReference>
<dbReference type="CDD" id="cd04273">
    <property type="entry name" value="ZnMc_ADAMTS_like"/>
    <property type="match status" value="1"/>
</dbReference>
<feature type="binding site" evidence="14 16">
    <location>
        <position position="404"/>
    </location>
    <ligand>
        <name>Zn(2+)</name>
        <dbReference type="ChEBI" id="CHEBI:29105"/>
        <note>catalytic</note>
    </ligand>
</feature>
<dbReference type="Gene3D" id="3.40.390.10">
    <property type="entry name" value="Collagenase (Catalytic Domain)"/>
    <property type="match status" value="1"/>
</dbReference>
<evidence type="ECO:0008006" key="22">
    <source>
        <dbReference type="Google" id="ProtNLM"/>
    </source>
</evidence>
<dbReference type="InterPro" id="IPR024079">
    <property type="entry name" value="MetalloPept_cat_dom_sf"/>
</dbReference>
<dbReference type="GO" id="GO:0046872">
    <property type="term" value="F:metal ion binding"/>
    <property type="evidence" value="ECO:0007669"/>
    <property type="project" value="UniProtKB-KW"/>
</dbReference>
<evidence type="ECO:0000256" key="14">
    <source>
        <dbReference type="PIRSR" id="PIRSR613273-2"/>
    </source>
</evidence>
<dbReference type="Pfam" id="PF01421">
    <property type="entry name" value="Reprolysin"/>
    <property type="match status" value="1"/>
</dbReference>
<feature type="binding site" evidence="14">
    <location>
        <position position="359"/>
    </location>
    <ligand>
        <name>Ca(2+)</name>
        <dbReference type="ChEBI" id="CHEBI:29108"/>
        <label>1</label>
    </ligand>
</feature>
<reference evidence="20" key="2">
    <citation type="submission" date="2024-08" db="UniProtKB">
        <authorList>
            <consortium name="EnsemblMetazoa"/>
        </authorList>
    </citation>
    <scope>IDENTIFICATION</scope>
</reference>
<proteinExistence type="predicted"/>
<keyword evidence="3" id="KW-0272">Extracellular matrix</keyword>
<dbReference type="Pfam" id="PF25379">
    <property type="entry name" value="Adt-1"/>
    <property type="match status" value="1"/>
</dbReference>
<dbReference type="EnsemblMetazoa" id="XM_019900842.1">
    <property type="protein sequence ID" value="XP_019756401.1"/>
    <property type="gene ID" value="LOC109535028"/>
</dbReference>
<evidence type="ECO:0000256" key="13">
    <source>
        <dbReference type="PIRSR" id="PIRSR613273-1"/>
    </source>
</evidence>
<dbReference type="Gene3D" id="3.40.1620.60">
    <property type="match status" value="1"/>
</dbReference>
<keyword evidence="14" id="KW-0106">Calcium</keyword>
<evidence type="ECO:0000256" key="12">
    <source>
        <dbReference type="ARBA" id="ARBA00023180"/>
    </source>
</evidence>
<feature type="disulfide bond" evidence="15">
    <location>
        <begin position="382"/>
        <end position="464"/>
    </location>
</feature>
<dbReference type="KEGG" id="dpa:109535028"/>
<keyword evidence="6 17" id="KW-0732">Signal</keyword>
<dbReference type="InterPro" id="IPR050439">
    <property type="entry name" value="ADAMTS_ADAMTS-like"/>
</dbReference>
<name>A0AAR5P703_DENPD</name>
<feature type="disulfide bond" evidence="15">
    <location>
        <begin position="583"/>
        <end position="621"/>
    </location>
</feature>
<keyword evidence="8" id="KW-0378">Hydrolase</keyword>
<feature type="signal peptide" evidence="17">
    <location>
        <begin position="1"/>
        <end position="23"/>
    </location>
</feature>
<dbReference type="FunFam" id="2.20.100.10:FF:000006">
    <property type="entry name" value="A disintegrin and metalloproteinase with thrombospondin motifs 1"/>
    <property type="match status" value="1"/>
</dbReference>
<feature type="chain" id="PRO_5043837721" description="Peptidase M12B domain-containing protein" evidence="17">
    <location>
        <begin position="24"/>
        <end position="1103"/>
    </location>
</feature>
<feature type="active site" evidence="13 16">
    <location>
        <position position="405"/>
    </location>
</feature>
<protein>
    <recommendedName>
        <fullName evidence="22">Peptidase M12B domain-containing protein</fullName>
    </recommendedName>
</protein>
<dbReference type="PANTHER" id="PTHR13723:SF304">
    <property type="entry name" value="A DISINTEGRIN AND METALLOPROTEINASE WITH THROMBOSPONDIN MOTIFS 2-LIKE PROTEIN"/>
    <property type="match status" value="1"/>
</dbReference>
<feature type="domain" description="Peptidase M12B" evidence="18">
    <location>
        <begin position="265"/>
        <end position="469"/>
    </location>
</feature>
<feature type="disulfide bond" evidence="15">
    <location>
        <begin position="579"/>
        <end position="616"/>
    </location>
</feature>
<dbReference type="Pfam" id="PF00090">
    <property type="entry name" value="TSP_1"/>
    <property type="match status" value="2"/>
</dbReference>
<evidence type="ECO:0000256" key="7">
    <source>
        <dbReference type="ARBA" id="ARBA00022737"/>
    </source>
</evidence>
<dbReference type="PROSITE" id="PS50092">
    <property type="entry name" value="TSP1"/>
    <property type="match status" value="4"/>
</dbReference>
<comment type="caution">
    <text evidence="16">Lacks conserved residue(s) required for the propagation of feature annotation.</text>
</comment>
<feature type="binding site" evidence="14">
    <location>
        <position position="268"/>
    </location>
    <ligand>
        <name>Ca(2+)</name>
        <dbReference type="ChEBI" id="CHEBI:29108"/>
        <label>2</label>
    </ligand>
</feature>
<evidence type="ECO:0000256" key="10">
    <source>
        <dbReference type="ARBA" id="ARBA00023049"/>
    </source>
</evidence>
<dbReference type="SUPFAM" id="SSF55486">
    <property type="entry name" value="Metalloproteases ('zincins'), catalytic domain"/>
    <property type="match status" value="1"/>
</dbReference>
<evidence type="ECO:0000256" key="15">
    <source>
        <dbReference type="PIRSR" id="PIRSR613273-3"/>
    </source>
</evidence>
<feature type="binding site" evidence="14 16">
    <location>
        <position position="408"/>
    </location>
    <ligand>
        <name>Zn(2+)</name>
        <dbReference type="ChEBI" id="CHEBI:29105"/>
        <note>catalytic</note>
    </ligand>
</feature>
<dbReference type="InterPro" id="IPR036383">
    <property type="entry name" value="TSP1_rpt_sf"/>
</dbReference>
<dbReference type="Pfam" id="PF19030">
    <property type="entry name" value="TSP1_ADAMTS"/>
    <property type="match status" value="2"/>
</dbReference>
<feature type="binding site" evidence="14 16">
    <location>
        <position position="414"/>
    </location>
    <ligand>
        <name>Zn(2+)</name>
        <dbReference type="ChEBI" id="CHEBI:29105"/>
        <note>catalytic</note>
    </ligand>
</feature>
<dbReference type="GO" id="GO:0031012">
    <property type="term" value="C:extracellular matrix"/>
    <property type="evidence" value="ECO:0007669"/>
    <property type="project" value="TreeGrafter"/>
</dbReference>
<evidence type="ECO:0000256" key="3">
    <source>
        <dbReference type="ARBA" id="ARBA00022530"/>
    </source>
</evidence>
<comment type="cofactor">
    <cofactor evidence="14">
        <name>Zn(2+)</name>
        <dbReference type="ChEBI" id="CHEBI:29105"/>
    </cofactor>
    <text evidence="14">Binds 1 zinc ion per subunit.</text>
</comment>
<keyword evidence="10" id="KW-0482">Metalloprotease</keyword>
<evidence type="ECO:0000256" key="5">
    <source>
        <dbReference type="ARBA" id="ARBA00022723"/>
    </source>
</evidence>
<evidence type="ECO:0000256" key="17">
    <source>
        <dbReference type="SAM" id="SignalP"/>
    </source>
</evidence>
<accession>A0AAR5P703</accession>
<feature type="disulfide bond" evidence="15">
    <location>
        <begin position="511"/>
        <end position="544"/>
    </location>
</feature>
<dbReference type="Gene3D" id="2.60.120.830">
    <property type="match status" value="1"/>
</dbReference>
<evidence type="ECO:0000256" key="16">
    <source>
        <dbReference type="PROSITE-ProRule" id="PRU00276"/>
    </source>
</evidence>
<evidence type="ECO:0000313" key="20">
    <source>
        <dbReference type="EnsemblMetazoa" id="XP_019756401.1"/>
    </source>
</evidence>
<feature type="disulfide bond" evidence="15">
    <location>
        <begin position="594"/>
        <end position="606"/>
    </location>
</feature>
<comment type="subcellular location">
    <subcellularLocation>
        <location evidence="1">Secreted</location>
        <location evidence="1">Extracellular space</location>
        <location evidence="1">Extracellular matrix</location>
    </subcellularLocation>
</comment>